<feature type="transmembrane region" description="Helical" evidence="8">
    <location>
        <begin position="59"/>
        <end position="92"/>
    </location>
</feature>
<evidence type="ECO:0000256" key="8">
    <source>
        <dbReference type="SAM" id="Phobius"/>
    </source>
</evidence>
<feature type="transmembrane region" description="Helical" evidence="8">
    <location>
        <begin position="432"/>
        <end position="449"/>
    </location>
</feature>
<evidence type="ECO:0000256" key="3">
    <source>
        <dbReference type="ARBA" id="ARBA00022475"/>
    </source>
</evidence>
<comment type="subcellular location">
    <subcellularLocation>
        <location evidence="1">Cell membrane</location>
        <topology evidence="1">Multi-pass membrane protein</topology>
    </subcellularLocation>
</comment>
<keyword evidence="3" id="KW-1003">Cell membrane</keyword>
<feature type="transmembrane region" description="Helical" evidence="8">
    <location>
        <begin position="368"/>
        <end position="386"/>
    </location>
</feature>
<feature type="region of interest" description="Disordered" evidence="7">
    <location>
        <begin position="472"/>
        <end position="493"/>
    </location>
</feature>
<evidence type="ECO:0000256" key="2">
    <source>
        <dbReference type="ARBA" id="ARBA00022448"/>
    </source>
</evidence>
<feature type="transmembrane region" description="Helical" evidence="8">
    <location>
        <begin position="104"/>
        <end position="125"/>
    </location>
</feature>
<keyword evidence="2" id="KW-0813">Transport</keyword>
<dbReference type="eggNOG" id="COG0534">
    <property type="taxonomic scope" value="Bacteria"/>
</dbReference>
<keyword evidence="5 8" id="KW-1133">Transmembrane helix</keyword>
<evidence type="ECO:0000256" key="4">
    <source>
        <dbReference type="ARBA" id="ARBA00022692"/>
    </source>
</evidence>
<evidence type="ECO:0000256" key="6">
    <source>
        <dbReference type="ARBA" id="ARBA00023136"/>
    </source>
</evidence>
<dbReference type="AlphaFoldDB" id="A0A0R1GZ73"/>
<keyword evidence="6 8" id="KW-0472">Membrane</keyword>
<dbReference type="PANTHER" id="PTHR43549:SF3">
    <property type="entry name" value="MULTIDRUG RESISTANCE PROTEIN YPNP-RELATED"/>
    <property type="match status" value="1"/>
</dbReference>
<feature type="transmembrane region" description="Helical" evidence="8">
    <location>
        <begin position="176"/>
        <end position="198"/>
    </location>
</feature>
<feature type="transmembrane region" description="Helical" evidence="8">
    <location>
        <begin position="329"/>
        <end position="356"/>
    </location>
</feature>
<comment type="caution">
    <text evidence="9">The sequence shown here is derived from an EMBL/GenBank/DDBJ whole genome shotgun (WGS) entry which is preliminary data.</text>
</comment>
<dbReference type="InterPro" id="IPR052031">
    <property type="entry name" value="Membrane_Transporter-Flippase"/>
</dbReference>
<dbReference type="CDD" id="cd13138">
    <property type="entry name" value="MATE_yoeA_like"/>
    <property type="match status" value="1"/>
</dbReference>
<dbReference type="GO" id="GO:0042910">
    <property type="term" value="F:xenobiotic transmembrane transporter activity"/>
    <property type="evidence" value="ECO:0007669"/>
    <property type="project" value="InterPro"/>
</dbReference>
<dbReference type="PANTHER" id="PTHR43549">
    <property type="entry name" value="MULTIDRUG RESISTANCE PROTEIN YPNP-RELATED"/>
    <property type="match status" value="1"/>
</dbReference>
<feature type="transmembrane region" description="Helical" evidence="8">
    <location>
        <begin position="204"/>
        <end position="225"/>
    </location>
</feature>
<feature type="transmembrane region" description="Helical" evidence="8">
    <location>
        <begin position="145"/>
        <end position="164"/>
    </location>
</feature>
<proteinExistence type="predicted"/>
<protein>
    <submittedName>
        <fullName evidence="9">Na+-driven multidrug efflux pump</fullName>
    </submittedName>
</protein>
<dbReference type="NCBIfam" id="TIGR00797">
    <property type="entry name" value="matE"/>
    <property type="match status" value="1"/>
</dbReference>
<evidence type="ECO:0000313" key="9">
    <source>
        <dbReference type="EMBL" id="KRK35815.1"/>
    </source>
</evidence>
<name>A0A0R1GZ73_9LACO</name>
<accession>A0A0R1GZ73</accession>
<dbReference type="InterPro" id="IPR002528">
    <property type="entry name" value="MATE_fam"/>
</dbReference>
<dbReference type="GO" id="GO:0005886">
    <property type="term" value="C:plasma membrane"/>
    <property type="evidence" value="ECO:0007669"/>
    <property type="project" value="UniProtKB-SubCell"/>
</dbReference>
<reference evidence="9 10" key="1">
    <citation type="journal article" date="2015" name="Genome Announc.">
        <title>Expanding the biotechnology potential of lactobacilli through comparative genomics of 213 strains and associated genera.</title>
        <authorList>
            <person name="Sun Z."/>
            <person name="Harris H.M."/>
            <person name="McCann A."/>
            <person name="Guo C."/>
            <person name="Argimon S."/>
            <person name="Zhang W."/>
            <person name="Yang X."/>
            <person name="Jeffery I.B."/>
            <person name="Cooney J.C."/>
            <person name="Kagawa T.F."/>
            <person name="Liu W."/>
            <person name="Song Y."/>
            <person name="Salvetti E."/>
            <person name="Wrobel A."/>
            <person name="Rasinkangas P."/>
            <person name="Parkhill J."/>
            <person name="Rea M.C."/>
            <person name="O'Sullivan O."/>
            <person name="Ritari J."/>
            <person name="Douillard F.P."/>
            <person name="Paul Ross R."/>
            <person name="Yang R."/>
            <person name="Briner A.E."/>
            <person name="Felis G.E."/>
            <person name="de Vos W.M."/>
            <person name="Barrangou R."/>
            <person name="Klaenhammer T.R."/>
            <person name="Caufield P.W."/>
            <person name="Cui Y."/>
            <person name="Zhang H."/>
            <person name="O'Toole P.W."/>
        </authorList>
    </citation>
    <scope>NUCLEOTIDE SEQUENCE [LARGE SCALE GENOMIC DNA]</scope>
    <source>
        <strain evidence="9 10">ATCC 53295</strain>
    </source>
</reference>
<dbReference type="EMBL" id="AZCZ01000032">
    <property type="protein sequence ID" value="KRK35815.1"/>
    <property type="molecule type" value="Genomic_DNA"/>
</dbReference>
<keyword evidence="10" id="KW-1185">Reference proteome</keyword>
<evidence type="ECO:0000256" key="1">
    <source>
        <dbReference type="ARBA" id="ARBA00004651"/>
    </source>
</evidence>
<evidence type="ECO:0000313" key="10">
    <source>
        <dbReference type="Proteomes" id="UP000051176"/>
    </source>
</evidence>
<dbReference type="InterPro" id="IPR048279">
    <property type="entry name" value="MdtK-like"/>
</dbReference>
<keyword evidence="4 8" id="KW-0812">Transmembrane</keyword>
<dbReference type="GO" id="GO:0015297">
    <property type="term" value="F:antiporter activity"/>
    <property type="evidence" value="ECO:0007669"/>
    <property type="project" value="InterPro"/>
</dbReference>
<feature type="transmembrane region" description="Helical" evidence="8">
    <location>
        <begin position="21"/>
        <end position="39"/>
    </location>
</feature>
<feature type="compositionally biased region" description="Low complexity" evidence="7">
    <location>
        <begin position="472"/>
        <end position="481"/>
    </location>
</feature>
<sequence>MPTVGKILKGGRRMNDLTKGNSLKLIFFFTIPLLIGNLFQQLYNVSDTVVVGQTLGVKALAAVGATGSINFLIIGFAQGLTAGLAIITATRYGARDYKGVRKSFAASIVISILMTVVLTVLALTFVDPILHLMQTPASIFENARIFISTIFAGIFASMAFNLLSNIIRALGDSRTPLIFLMIGTVINVLLELLFILVFHMGVAGAGWATVISQVIASLLCVVYIVRSIPLLHISKDDFRIDFHELWDHFSTGMPMGFQLSIIAIGTMVMQAALNSLGTDSVAASTAASKVDQLCSLPMSSFGVTMATFAAQNFGASKYSRIMEGVKRTLWLSGSFAVFAGGLVIFFGKPIVTLIIGTADENVIRLSQTYFNIIGSSYLLLSVLFIIRNTLQGLGRRVLPTLAGVGELTMRVFAAVFMVGAFGYAGAVSAEPLAWLGSCAILVPSWIRAVKQLRNLQRSVDVVEGKTTEEQAAVASQTAATQPRLAGAQPKLES</sequence>
<evidence type="ECO:0000256" key="5">
    <source>
        <dbReference type="ARBA" id="ARBA00022989"/>
    </source>
</evidence>
<gene>
    <name evidence="9" type="ORF">FD07_GL001307</name>
</gene>
<feature type="transmembrane region" description="Helical" evidence="8">
    <location>
        <begin position="407"/>
        <end position="426"/>
    </location>
</feature>
<organism evidence="9 10">
    <name type="scientific">Levilactobacillus parabrevis ATCC 53295</name>
    <dbReference type="NCBI Taxonomy" id="1267003"/>
    <lineage>
        <taxon>Bacteria</taxon>
        <taxon>Bacillati</taxon>
        <taxon>Bacillota</taxon>
        <taxon>Bacilli</taxon>
        <taxon>Lactobacillales</taxon>
        <taxon>Lactobacillaceae</taxon>
        <taxon>Levilactobacillus</taxon>
    </lineage>
</organism>
<evidence type="ECO:0000256" key="7">
    <source>
        <dbReference type="SAM" id="MobiDB-lite"/>
    </source>
</evidence>
<dbReference type="STRING" id="357278.IV61_GL001398"/>
<dbReference type="Proteomes" id="UP000051176">
    <property type="component" value="Unassembled WGS sequence"/>
</dbReference>
<dbReference type="PIRSF" id="PIRSF006603">
    <property type="entry name" value="DinF"/>
    <property type="match status" value="1"/>
</dbReference>
<dbReference type="Pfam" id="PF01554">
    <property type="entry name" value="MatE"/>
    <property type="match status" value="2"/>
</dbReference>
<dbReference type="PATRIC" id="fig|1267003.4.peg.1384"/>